<proteinExistence type="predicted"/>
<evidence type="ECO:0000313" key="2">
    <source>
        <dbReference type="EMBL" id="PWA54977.1"/>
    </source>
</evidence>
<comment type="caution">
    <text evidence="2">The sequence shown here is derived from an EMBL/GenBank/DDBJ whole genome shotgun (WGS) entry which is preliminary data.</text>
</comment>
<evidence type="ECO:0000313" key="3">
    <source>
        <dbReference type="Proteomes" id="UP000245207"/>
    </source>
</evidence>
<protein>
    <submittedName>
        <fullName evidence="2">Uncharacterized protein</fullName>
    </submittedName>
</protein>
<dbReference type="EMBL" id="PKPP01006903">
    <property type="protein sequence ID" value="PWA54977.1"/>
    <property type="molecule type" value="Genomic_DNA"/>
</dbReference>
<dbReference type="PANTHER" id="PTHR36341:SF3">
    <property type="entry name" value="DUF2996 FAMILY PROTEIN"/>
    <property type="match status" value="1"/>
</dbReference>
<organism evidence="2 3">
    <name type="scientific">Artemisia annua</name>
    <name type="common">Sweet wormwood</name>
    <dbReference type="NCBI Taxonomy" id="35608"/>
    <lineage>
        <taxon>Eukaryota</taxon>
        <taxon>Viridiplantae</taxon>
        <taxon>Streptophyta</taxon>
        <taxon>Embryophyta</taxon>
        <taxon>Tracheophyta</taxon>
        <taxon>Spermatophyta</taxon>
        <taxon>Magnoliopsida</taxon>
        <taxon>eudicotyledons</taxon>
        <taxon>Gunneridae</taxon>
        <taxon>Pentapetalae</taxon>
        <taxon>asterids</taxon>
        <taxon>campanulids</taxon>
        <taxon>Asterales</taxon>
        <taxon>Asteraceae</taxon>
        <taxon>Asteroideae</taxon>
        <taxon>Anthemideae</taxon>
        <taxon>Artemisiinae</taxon>
        <taxon>Artemisia</taxon>
    </lineage>
</organism>
<dbReference type="Proteomes" id="UP000245207">
    <property type="component" value="Unassembled WGS sequence"/>
</dbReference>
<name>A0A2U1M161_ARTAN</name>
<reference evidence="2 3" key="1">
    <citation type="journal article" date="2018" name="Mol. Plant">
        <title>The genome of Artemisia annua provides insight into the evolution of Asteraceae family and artemisinin biosynthesis.</title>
        <authorList>
            <person name="Shen Q."/>
            <person name="Zhang L."/>
            <person name="Liao Z."/>
            <person name="Wang S."/>
            <person name="Yan T."/>
            <person name="Shi P."/>
            <person name="Liu M."/>
            <person name="Fu X."/>
            <person name="Pan Q."/>
            <person name="Wang Y."/>
            <person name="Lv Z."/>
            <person name="Lu X."/>
            <person name="Zhang F."/>
            <person name="Jiang W."/>
            <person name="Ma Y."/>
            <person name="Chen M."/>
            <person name="Hao X."/>
            <person name="Li L."/>
            <person name="Tang Y."/>
            <person name="Lv G."/>
            <person name="Zhou Y."/>
            <person name="Sun X."/>
            <person name="Brodelius P.E."/>
            <person name="Rose J.K.C."/>
            <person name="Tang K."/>
        </authorList>
    </citation>
    <scope>NUCLEOTIDE SEQUENCE [LARGE SCALE GENOMIC DNA]</scope>
    <source>
        <strain evidence="3">cv. Huhao1</strain>
        <tissue evidence="2">Leaf</tissue>
    </source>
</reference>
<feature type="compositionally biased region" description="Basic and acidic residues" evidence="1">
    <location>
        <begin position="119"/>
        <end position="142"/>
    </location>
</feature>
<dbReference type="AlphaFoldDB" id="A0A2U1M161"/>
<dbReference type="OrthoDB" id="5873279at2759"/>
<accession>A0A2U1M161</accession>
<dbReference type="InterPro" id="IPR021374">
    <property type="entry name" value="DUF2996"/>
</dbReference>
<dbReference type="Pfam" id="PF11210">
    <property type="entry name" value="DUF2996"/>
    <property type="match status" value="1"/>
</dbReference>
<sequence length="275" mass="30296">MTLTNLPSLNLISLLAIQTLKKIFLEKRRRKDSHLKIIVMKLHVSSSSHTIKMATTRGMVTLPNLNMNMNFSSSAYCYRDPKLSSSSLPLIAAAKFVLSHRNMICCAESPSAAASTVAAEKKEEKEGGPTTGTEKKEEKEGEPAAAAAKESTAPAKPKPPAKAPVKPLPEMMEEDVIPSLRSILEAQEDIKELNLFYEDNKLEGSFQKKGIPYIFWALFPDGLTGRKGFSLSSYGSTASNVEPFLVDEKKVTAKLLVFWIEKRLAAQGIIPVWKD</sequence>
<keyword evidence="3" id="KW-1185">Reference proteome</keyword>
<gene>
    <name evidence="2" type="ORF">CTI12_AA432730</name>
</gene>
<feature type="compositionally biased region" description="Low complexity" evidence="1">
    <location>
        <begin position="143"/>
        <end position="155"/>
    </location>
</feature>
<evidence type="ECO:0000256" key="1">
    <source>
        <dbReference type="SAM" id="MobiDB-lite"/>
    </source>
</evidence>
<dbReference type="PANTHER" id="PTHR36341">
    <property type="entry name" value="DUF2996 FAMILY PROTEIN"/>
    <property type="match status" value="1"/>
</dbReference>
<feature type="region of interest" description="Disordered" evidence="1">
    <location>
        <begin position="116"/>
        <end position="167"/>
    </location>
</feature>
<dbReference type="STRING" id="35608.A0A2U1M161"/>